<dbReference type="GO" id="GO:0006865">
    <property type="term" value="P:amino acid transport"/>
    <property type="evidence" value="ECO:0007669"/>
    <property type="project" value="UniProtKB-KW"/>
</dbReference>
<dbReference type="OrthoDB" id="369860at2"/>
<comment type="similarity">
    <text evidence="1">Belongs to the leucine-binding protein family.</text>
</comment>
<name>F5Y7X9_LEAAZ</name>
<dbReference type="HOGENOM" id="CLU_027128_6_1_12"/>
<reference evidence="7 8" key="2">
    <citation type="journal article" date="2011" name="ISME J.">
        <title>RNA-seq reveals cooperative metabolic interactions between two termite-gut spirochete species in co-culture.</title>
        <authorList>
            <person name="Rosenthal A.Z."/>
            <person name="Matson E.G."/>
            <person name="Eldar A."/>
            <person name="Leadbetter J.R."/>
        </authorList>
    </citation>
    <scope>NUCLEOTIDE SEQUENCE [LARGE SCALE GENOMIC DNA]</scope>
    <source>
        <strain evidence="8">ATCC BAA-888 / DSM 13862 / ZAS-9</strain>
    </source>
</reference>
<dbReference type="InterPro" id="IPR000709">
    <property type="entry name" value="Leu_Ile_Val-bd"/>
</dbReference>
<keyword evidence="3 5" id="KW-0732">Signal</keyword>
<evidence type="ECO:0000313" key="7">
    <source>
        <dbReference type="EMBL" id="AEF83308.1"/>
    </source>
</evidence>
<dbReference type="CDD" id="cd06347">
    <property type="entry name" value="PBP1_ABC_LivK_ligand_binding-like"/>
    <property type="match status" value="1"/>
</dbReference>
<dbReference type="PANTHER" id="PTHR30483:SF6">
    <property type="entry name" value="PERIPLASMIC BINDING PROTEIN OF ABC TRANSPORTER FOR NATURAL AMINO ACIDS"/>
    <property type="match status" value="1"/>
</dbReference>
<sequence length="380" mass="39739">MKKLSLVFLALCCAASLAFAGGGSQSSDTVTIGAVFPLSGSVAFYGTQSRDGALLAIEQINAAGGLLGKKLALIAEDDEGNAEKSVNAFTKLATRDKVSFVLGSSTSGATMSMTSLAQQAKVILISPSATNTDVTKAGDYIFRACFIDPFQGVVGADFAYDTLGSRRAAILYDAGADYNTGLADAFRKQFLADKGQIVADEAYQTGDVDFNAQITRIRAANPDVVYLPNYYNDVSLIAKQLRAQGVNCALLGGDGWDGLIDNAGDEVLNGFWSAGFASDTTDPKGVAFVQAFEAKFHNPASQFAALGYDTLMLVADGIKAAGSFDTAAVKAAMARINGPYVTGNIRFDANRDPIKGAAILEIVNKGGKLSNAYKTTVNPK</sequence>
<keyword evidence="4" id="KW-0029">Amino-acid transport</keyword>
<gene>
    <name evidence="7" type="ordered locus">TREAZ_3386</name>
</gene>
<evidence type="ECO:0000256" key="5">
    <source>
        <dbReference type="SAM" id="SignalP"/>
    </source>
</evidence>
<dbReference type="KEGG" id="taz:TREAZ_3386"/>
<keyword evidence="8" id="KW-1185">Reference proteome</keyword>
<protein>
    <submittedName>
        <fullName evidence="7">Branched-chain amino acid ABC transporter, amino acid-binding protein</fullName>
    </submittedName>
</protein>
<feature type="signal peptide" evidence="5">
    <location>
        <begin position="1"/>
        <end position="20"/>
    </location>
</feature>
<dbReference type="InterPro" id="IPR028082">
    <property type="entry name" value="Peripla_BP_I"/>
</dbReference>
<dbReference type="eggNOG" id="COG0683">
    <property type="taxonomic scope" value="Bacteria"/>
</dbReference>
<organism evidence="7 8">
    <name type="scientific">Leadbettera azotonutricia (strain ATCC BAA-888 / DSM 13862 / ZAS-9)</name>
    <name type="common">Treponema azotonutricium</name>
    <dbReference type="NCBI Taxonomy" id="545695"/>
    <lineage>
        <taxon>Bacteria</taxon>
        <taxon>Pseudomonadati</taxon>
        <taxon>Spirochaetota</taxon>
        <taxon>Spirochaetia</taxon>
        <taxon>Spirochaetales</taxon>
        <taxon>Breznakiellaceae</taxon>
        <taxon>Leadbettera</taxon>
    </lineage>
</organism>
<dbReference type="Proteomes" id="UP000009222">
    <property type="component" value="Chromosome"/>
</dbReference>
<feature type="domain" description="Leucine-binding protein" evidence="6">
    <location>
        <begin position="29"/>
        <end position="366"/>
    </location>
</feature>
<dbReference type="Pfam" id="PF13458">
    <property type="entry name" value="Peripla_BP_6"/>
    <property type="match status" value="1"/>
</dbReference>
<dbReference type="AlphaFoldDB" id="F5Y7X9"/>
<dbReference type="InterPro" id="IPR051010">
    <property type="entry name" value="BCAA_transport"/>
</dbReference>
<dbReference type="Gene3D" id="3.40.50.2300">
    <property type="match status" value="2"/>
</dbReference>
<evidence type="ECO:0000259" key="6">
    <source>
        <dbReference type="Pfam" id="PF13458"/>
    </source>
</evidence>
<proteinExistence type="inferred from homology"/>
<accession>F5Y7X9</accession>
<dbReference type="PANTHER" id="PTHR30483">
    <property type="entry name" value="LEUCINE-SPECIFIC-BINDING PROTEIN"/>
    <property type="match status" value="1"/>
</dbReference>
<evidence type="ECO:0000256" key="1">
    <source>
        <dbReference type="ARBA" id="ARBA00010062"/>
    </source>
</evidence>
<evidence type="ECO:0000256" key="2">
    <source>
        <dbReference type="ARBA" id="ARBA00022448"/>
    </source>
</evidence>
<reference evidence="8" key="1">
    <citation type="submission" date="2009-12" db="EMBL/GenBank/DDBJ databases">
        <title>Complete sequence of Treponema azotonutricium strain ZAS-9.</title>
        <authorList>
            <person name="Tetu S.G."/>
            <person name="Matson E."/>
            <person name="Ren Q."/>
            <person name="Seshadri R."/>
            <person name="Elbourne L."/>
            <person name="Hassan K.A."/>
            <person name="Durkin A."/>
            <person name="Radune D."/>
            <person name="Mohamoud Y."/>
            <person name="Shay R."/>
            <person name="Jin S."/>
            <person name="Zhang X."/>
            <person name="Lucey K."/>
            <person name="Ballor N.R."/>
            <person name="Ottesen E."/>
            <person name="Rosenthal R."/>
            <person name="Allen A."/>
            <person name="Leadbetter J.R."/>
            <person name="Paulsen I.T."/>
        </authorList>
    </citation>
    <scope>NUCLEOTIDE SEQUENCE [LARGE SCALE GENOMIC DNA]</scope>
    <source>
        <strain evidence="8">ATCC BAA-888 / DSM 13862 / ZAS-9</strain>
    </source>
</reference>
<dbReference type="RefSeq" id="WP_015712183.1">
    <property type="nucleotide sequence ID" value="NC_015577.1"/>
</dbReference>
<keyword evidence="2" id="KW-0813">Transport</keyword>
<evidence type="ECO:0000256" key="4">
    <source>
        <dbReference type="ARBA" id="ARBA00022970"/>
    </source>
</evidence>
<dbReference type="SUPFAM" id="SSF53822">
    <property type="entry name" value="Periplasmic binding protein-like I"/>
    <property type="match status" value="1"/>
</dbReference>
<dbReference type="PRINTS" id="PR00337">
    <property type="entry name" value="LEUILEVALBP"/>
</dbReference>
<evidence type="ECO:0000256" key="3">
    <source>
        <dbReference type="ARBA" id="ARBA00022729"/>
    </source>
</evidence>
<dbReference type="InterPro" id="IPR028081">
    <property type="entry name" value="Leu-bd"/>
</dbReference>
<dbReference type="STRING" id="545695.TREAZ_3386"/>
<feature type="chain" id="PRO_5003331507" evidence="5">
    <location>
        <begin position="21"/>
        <end position="380"/>
    </location>
</feature>
<dbReference type="InParanoid" id="F5Y7X9"/>
<evidence type="ECO:0000313" key="8">
    <source>
        <dbReference type="Proteomes" id="UP000009222"/>
    </source>
</evidence>
<dbReference type="EMBL" id="CP001841">
    <property type="protein sequence ID" value="AEF83308.1"/>
    <property type="molecule type" value="Genomic_DNA"/>
</dbReference>